<dbReference type="Gene3D" id="1.10.1740.10">
    <property type="match status" value="1"/>
</dbReference>
<dbReference type="RefSeq" id="WP_380071159.1">
    <property type="nucleotide sequence ID" value="NZ_JBHRTO010000001.1"/>
</dbReference>
<keyword evidence="5" id="KW-0804">Transcription</keyword>
<dbReference type="EMBL" id="JBHRTO010000001">
    <property type="protein sequence ID" value="MFC3179519.1"/>
    <property type="molecule type" value="Genomic_DNA"/>
</dbReference>
<dbReference type="InterPro" id="IPR014284">
    <property type="entry name" value="RNA_pol_sigma-70_dom"/>
</dbReference>
<feature type="domain" description="RNA polymerase sigma factor 70 region 4 type 2" evidence="7">
    <location>
        <begin position="130"/>
        <end position="181"/>
    </location>
</feature>
<reference evidence="9" key="1">
    <citation type="journal article" date="2019" name="Int. J. Syst. Evol. Microbiol.">
        <title>The Global Catalogue of Microorganisms (GCM) 10K type strain sequencing project: providing services to taxonomists for standard genome sequencing and annotation.</title>
        <authorList>
            <consortium name="The Broad Institute Genomics Platform"/>
            <consortium name="The Broad Institute Genome Sequencing Center for Infectious Disease"/>
            <person name="Wu L."/>
            <person name="Ma J."/>
        </authorList>
    </citation>
    <scope>NUCLEOTIDE SEQUENCE [LARGE SCALE GENOMIC DNA]</scope>
    <source>
        <strain evidence="9">KCTC 52039</strain>
    </source>
</reference>
<protein>
    <submittedName>
        <fullName evidence="8">RNA polymerase sigma factor</fullName>
    </submittedName>
</protein>
<dbReference type="InterPro" id="IPR013249">
    <property type="entry name" value="RNA_pol_sigma70_r4_t2"/>
</dbReference>
<feature type="domain" description="RNA polymerase sigma-70 region 2" evidence="6">
    <location>
        <begin position="33"/>
        <end position="99"/>
    </location>
</feature>
<keyword evidence="9" id="KW-1185">Reference proteome</keyword>
<dbReference type="NCBIfam" id="TIGR02937">
    <property type="entry name" value="sigma70-ECF"/>
    <property type="match status" value="1"/>
</dbReference>
<dbReference type="InterPro" id="IPR013325">
    <property type="entry name" value="RNA_pol_sigma_r2"/>
</dbReference>
<gene>
    <name evidence="8" type="ORF">ACFOGH_00820</name>
</gene>
<dbReference type="Pfam" id="PF08281">
    <property type="entry name" value="Sigma70_r4_2"/>
    <property type="match status" value="1"/>
</dbReference>
<dbReference type="InterPro" id="IPR039425">
    <property type="entry name" value="RNA_pol_sigma-70-like"/>
</dbReference>
<comment type="similarity">
    <text evidence="1">Belongs to the sigma-70 factor family. ECF subfamily.</text>
</comment>
<dbReference type="SUPFAM" id="SSF88946">
    <property type="entry name" value="Sigma2 domain of RNA polymerase sigma factors"/>
    <property type="match status" value="1"/>
</dbReference>
<evidence type="ECO:0000259" key="6">
    <source>
        <dbReference type="Pfam" id="PF04542"/>
    </source>
</evidence>
<evidence type="ECO:0000256" key="5">
    <source>
        <dbReference type="ARBA" id="ARBA00023163"/>
    </source>
</evidence>
<dbReference type="SUPFAM" id="SSF88659">
    <property type="entry name" value="Sigma3 and sigma4 domains of RNA polymerase sigma factors"/>
    <property type="match status" value="1"/>
</dbReference>
<accession>A0ABV7IXF7</accession>
<evidence type="ECO:0000256" key="1">
    <source>
        <dbReference type="ARBA" id="ARBA00010641"/>
    </source>
</evidence>
<dbReference type="Pfam" id="PF04542">
    <property type="entry name" value="Sigma70_r2"/>
    <property type="match status" value="1"/>
</dbReference>
<evidence type="ECO:0000313" key="9">
    <source>
        <dbReference type="Proteomes" id="UP001595547"/>
    </source>
</evidence>
<dbReference type="PANTHER" id="PTHR43133:SF8">
    <property type="entry name" value="RNA POLYMERASE SIGMA FACTOR HI_1459-RELATED"/>
    <property type="match status" value="1"/>
</dbReference>
<name>A0ABV7IXF7_9RHOB</name>
<proteinExistence type="inferred from homology"/>
<dbReference type="Gene3D" id="1.10.10.10">
    <property type="entry name" value="Winged helix-like DNA-binding domain superfamily/Winged helix DNA-binding domain"/>
    <property type="match status" value="1"/>
</dbReference>
<organism evidence="8 9">
    <name type="scientific">Cypionkella sinensis</name>
    <dbReference type="NCBI Taxonomy" id="1756043"/>
    <lineage>
        <taxon>Bacteria</taxon>
        <taxon>Pseudomonadati</taxon>
        <taxon>Pseudomonadota</taxon>
        <taxon>Alphaproteobacteria</taxon>
        <taxon>Rhodobacterales</taxon>
        <taxon>Paracoccaceae</taxon>
        <taxon>Cypionkella</taxon>
    </lineage>
</organism>
<keyword evidence="2" id="KW-0805">Transcription regulation</keyword>
<keyword evidence="3" id="KW-0731">Sigma factor</keyword>
<dbReference type="InterPro" id="IPR013324">
    <property type="entry name" value="RNA_pol_sigma_r3/r4-like"/>
</dbReference>
<dbReference type="InterPro" id="IPR007627">
    <property type="entry name" value="RNA_pol_sigma70_r2"/>
</dbReference>
<dbReference type="NCBIfam" id="NF009176">
    <property type="entry name" value="PRK12524.1"/>
    <property type="match status" value="1"/>
</dbReference>
<keyword evidence="4" id="KW-0238">DNA-binding</keyword>
<comment type="caution">
    <text evidence="8">The sequence shown here is derived from an EMBL/GenBank/DDBJ whole genome shotgun (WGS) entry which is preliminary data.</text>
</comment>
<evidence type="ECO:0000259" key="7">
    <source>
        <dbReference type="Pfam" id="PF08281"/>
    </source>
</evidence>
<sequence>MTMPRDTLADLGDEALVVLYAHGDPDAARLLAGRLLPRVMGYAARMLGERAEAEDVAQEAMLRLWRVAPEWRQGEAKVSTWIYRVVANLCTDRLRARRRHRAEALDDVAEPADGAASVVAGMIAADRMAALDRALAALPERQREAVVLRHIEGFSNPEIAEILQIGVEAVESLTARGKRALAAVLAGQRAELGYEEAE</sequence>
<evidence type="ECO:0000256" key="4">
    <source>
        <dbReference type="ARBA" id="ARBA00023125"/>
    </source>
</evidence>
<dbReference type="PANTHER" id="PTHR43133">
    <property type="entry name" value="RNA POLYMERASE ECF-TYPE SIGMA FACTO"/>
    <property type="match status" value="1"/>
</dbReference>
<evidence type="ECO:0000256" key="3">
    <source>
        <dbReference type="ARBA" id="ARBA00023082"/>
    </source>
</evidence>
<dbReference type="InterPro" id="IPR036388">
    <property type="entry name" value="WH-like_DNA-bd_sf"/>
</dbReference>
<evidence type="ECO:0000256" key="2">
    <source>
        <dbReference type="ARBA" id="ARBA00023015"/>
    </source>
</evidence>
<dbReference type="CDD" id="cd06171">
    <property type="entry name" value="Sigma70_r4"/>
    <property type="match status" value="1"/>
</dbReference>
<evidence type="ECO:0000313" key="8">
    <source>
        <dbReference type="EMBL" id="MFC3179519.1"/>
    </source>
</evidence>
<dbReference type="Proteomes" id="UP001595547">
    <property type="component" value="Unassembled WGS sequence"/>
</dbReference>